<dbReference type="EMBL" id="JACIDO010000023">
    <property type="protein sequence ID" value="MBB3938243.1"/>
    <property type="molecule type" value="Genomic_DNA"/>
</dbReference>
<keyword evidence="1" id="KW-0732">Signal</keyword>
<keyword evidence="3" id="KW-1185">Reference proteome</keyword>
<evidence type="ECO:0000313" key="3">
    <source>
        <dbReference type="Proteomes" id="UP000531216"/>
    </source>
</evidence>
<evidence type="ECO:0000256" key="1">
    <source>
        <dbReference type="SAM" id="SignalP"/>
    </source>
</evidence>
<name>A0A7W6BUG7_9HYPH</name>
<dbReference type="AlphaFoldDB" id="A0A7W6BUG7"/>
<dbReference type="Proteomes" id="UP000531216">
    <property type="component" value="Unassembled WGS sequence"/>
</dbReference>
<protein>
    <submittedName>
        <fullName evidence="2">Uncharacterized protein</fullName>
    </submittedName>
</protein>
<accession>A0A7W6BUG7</accession>
<reference evidence="2 3" key="1">
    <citation type="submission" date="2020-08" db="EMBL/GenBank/DDBJ databases">
        <title>Genomic Encyclopedia of Type Strains, Phase IV (KMG-IV): sequencing the most valuable type-strain genomes for metagenomic binning, comparative biology and taxonomic classification.</title>
        <authorList>
            <person name="Goeker M."/>
        </authorList>
    </citation>
    <scope>NUCLEOTIDE SEQUENCE [LARGE SCALE GENOMIC DNA]</scope>
    <source>
        <strain evidence="2 3">DSM 25024</strain>
    </source>
</reference>
<sequence>MRLILSALLACFFATSSAAEAIEGRATVVNDDG</sequence>
<organism evidence="2 3">
    <name type="scientific">Aureimonas phyllosphaerae</name>
    <dbReference type="NCBI Taxonomy" id="1166078"/>
    <lineage>
        <taxon>Bacteria</taxon>
        <taxon>Pseudomonadati</taxon>
        <taxon>Pseudomonadota</taxon>
        <taxon>Alphaproteobacteria</taxon>
        <taxon>Hyphomicrobiales</taxon>
        <taxon>Aurantimonadaceae</taxon>
        <taxon>Aureimonas</taxon>
    </lineage>
</organism>
<comment type="caution">
    <text evidence="2">The sequence shown here is derived from an EMBL/GenBank/DDBJ whole genome shotgun (WGS) entry which is preliminary data.</text>
</comment>
<proteinExistence type="predicted"/>
<gene>
    <name evidence="2" type="ORF">GGR05_004414</name>
</gene>
<feature type="chain" id="PRO_5030902428" evidence="1">
    <location>
        <begin position="22"/>
        <end position="33"/>
    </location>
</feature>
<evidence type="ECO:0000313" key="2">
    <source>
        <dbReference type="EMBL" id="MBB3938243.1"/>
    </source>
</evidence>
<feature type="signal peptide" evidence="1">
    <location>
        <begin position="1"/>
        <end position="21"/>
    </location>
</feature>